<comment type="caution">
    <text evidence="2">The sequence shown here is derived from an EMBL/GenBank/DDBJ whole genome shotgun (WGS) entry which is preliminary data.</text>
</comment>
<name>A0A2M6WAW9_9BACT</name>
<dbReference type="AlphaFoldDB" id="A0A2M6WAW9"/>
<feature type="domain" description="Polymerase beta nucleotidyltransferase" evidence="1">
    <location>
        <begin position="8"/>
        <end position="102"/>
    </location>
</feature>
<dbReference type="InterPro" id="IPR052548">
    <property type="entry name" value="Type_VII_TA_antitoxin"/>
</dbReference>
<organism evidence="2 3">
    <name type="scientific">Candidatus Kuenenbacteria bacterium CG10_big_fil_rev_8_21_14_0_10_36_11</name>
    <dbReference type="NCBI Taxonomy" id="1974618"/>
    <lineage>
        <taxon>Bacteria</taxon>
        <taxon>Candidatus Kueneniibacteriota</taxon>
    </lineage>
</organism>
<dbReference type="EMBL" id="PFBP01000029">
    <property type="protein sequence ID" value="PIT89825.1"/>
    <property type="molecule type" value="Genomic_DNA"/>
</dbReference>
<sequence length="103" mass="11968">MSKKILSIVKKLKAYKPEKVVLFGSYASGKNHQDSDLDLLVIKNTKQNYYERIPEVRKYLMDTDFAFDILVMTPKEISRSLSANDFFIMNIINNGQILYEAKK</sequence>
<evidence type="ECO:0000259" key="1">
    <source>
        <dbReference type="Pfam" id="PF18765"/>
    </source>
</evidence>
<dbReference type="Pfam" id="PF18765">
    <property type="entry name" value="Polbeta"/>
    <property type="match status" value="1"/>
</dbReference>
<protein>
    <recommendedName>
        <fullName evidence="1">Polymerase beta nucleotidyltransferase domain-containing protein</fullName>
    </recommendedName>
</protein>
<gene>
    <name evidence="2" type="ORF">COU23_01760</name>
</gene>
<evidence type="ECO:0000313" key="2">
    <source>
        <dbReference type="EMBL" id="PIT89825.1"/>
    </source>
</evidence>
<dbReference type="InterPro" id="IPR043519">
    <property type="entry name" value="NT_sf"/>
</dbReference>
<evidence type="ECO:0000313" key="3">
    <source>
        <dbReference type="Proteomes" id="UP000231464"/>
    </source>
</evidence>
<dbReference type="CDD" id="cd05403">
    <property type="entry name" value="NT_KNTase_like"/>
    <property type="match status" value="1"/>
</dbReference>
<dbReference type="PANTHER" id="PTHR33933">
    <property type="entry name" value="NUCLEOTIDYLTRANSFERASE"/>
    <property type="match status" value="1"/>
</dbReference>
<dbReference type="Proteomes" id="UP000231464">
    <property type="component" value="Unassembled WGS sequence"/>
</dbReference>
<reference evidence="3" key="1">
    <citation type="submission" date="2017-09" db="EMBL/GenBank/DDBJ databases">
        <title>Depth-based differentiation of microbial function through sediment-hosted aquifers and enrichment of novel symbionts in the deep terrestrial subsurface.</title>
        <authorList>
            <person name="Probst A.J."/>
            <person name="Ladd B."/>
            <person name="Jarett J.K."/>
            <person name="Geller-Mcgrath D.E."/>
            <person name="Sieber C.M.K."/>
            <person name="Emerson J.B."/>
            <person name="Anantharaman K."/>
            <person name="Thomas B.C."/>
            <person name="Malmstrom R."/>
            <person name="Stieglmeier M."/>
            <person name="Klingl A."/>
            <person name="Woyke T."/>
            <person name="Ryan C.M."/>
            <person name="Banfield J.F."/>
        </authorList>
    </citation>
    <scope>NUCLEOTIDE SEQUENCE [LARGE SCALE GENOMIC DNA]</scope>
</reference>
<proteinExistence type="predicted"/>
<dbReference type="Gene3D" id="3.30.460.10">
    <property type="entry name" value="Beta Polymerase, domain 2"/>
    <property type="match status" value="1"/>
</dbReference>
<dbReference type="InterPro" id="IPR041633">
    <property type="entry name" value="Polbeta"/>
</dbReference>
<dbReference type="PANTHER" id="PTHR33933:SF1">
    <property type="entry name" value="PROTEIN ADENYLYLTRANSFERASE MNTA-RELATED"/>
    <property type="match status" value="1"/>
</dbReference>
<dbReference type="SUPFAM" id="SSF81301">
    <property type="entry name" value="Nucleotidyltransferase"/>
    <property type="match status" value="1"/>
</dbReference>
<accession>A0A2M6WAW9</accession>